<feature type="compositionally biased region" description="Low complexity" evidence="1">
    <location>
        <begin position="1"/>
        <end position="10"/>
    </location>
</feature>
<dbReference type="Proteomes" id="UP001589858">
    <property type="component" value="Unassembled WGS sequence"/>
</dbReference>
<feature type="region of interest" description="Disordered" evidence="1">
    <location>
        <begin position="1"/>
        <end position="22"/>
    </location>
</feature>
<comment type="caution">
    <text evidence="2">The sequence shown here is derived from an EMBL/GenBank/DDBJ whole genome shotgun (WGS) entry which is preliminary data.</text>
</comment>
<dbReference type="EMBL" id="JBHLTM010000003">
    <property type="protein sequence ID" value="MFC0683090.1"/>
    <property type="molecule type" value="Genomic_DNA"/>
</dbReference>
<reference evidence="2 3" key="1">
    <citation type="submission" date="2024-09" db="EMBL/GenBank/DDBJ databases">
        <authorList>
            <person name="Sun Q."/>
            <person name="Mori K."/>
        </authorList>
    </citation>
    <scope>NUCLEOTIDE SEQUENCE [LARGE SCALE GENOMIC DNA]</scope>
    <source>
        <strain evidence="2 3">CICC 11035S</strain>
    </source>
</reference>
<name>A0ABV6S1H3_9SPHN</name>
<evidence type="ECO:0000313" key="3">
    <source>
        <dbReference type="Proteomes" id="UP001589858"/>
    </source>
</evidence>
<evidence type="ECO:0000256" key="1">
    <source>
        <dbReference type="SAM" id="MobiDB-lite"/>
    </source>
</evidence>
<proteinExistence type="predicted"/>
<keyword evidence="3" id="KW-1185">Reference proteome</keyword>
<protein>
    <recommendedName>
        <fullName evidence="4">Multi-ubiquitin domain-containing protein</fullName>
    </recommendedName>
</protein>
<organism evidence="2 3">
    <name type="scientific">Novosphingobium clariflavum</name>
    <dbReference type="NCBI Taxonomy" id="2029884"/>
    <lineage>
        <taxon>Bacteria</taxon>
        <taxon>Pseudomonadati</taxon>
        <taxon>Pseudomonadota</taxon>
        <taxon>Alphaproteobacteria</taxon>
        <taxon>Sphingomonadales</taxon>
        <taxon>Sphingomonadaceae</taxon>
        <taxon>Novosphingobium</taxon>
    </lineage>
</organism>
<accession>A0ABV6S1H3</accession>
<sequence>MATAKSTSATSEDDTAADTAEFTVAPRRTVHIDGKDFGPGQTVSLDPTEGEYLRARGFFTEDDGTVAVSASGPAVNQEDGVRKDEA</sequence>
<dbReference type="RefSeq" id="WP_207079133.1">
    <property type="nucleotide sequence ID" value="NZ_JAPCWC010000008.1"/>
</dbReference>
<gene>
    <name evidence="2" type="ORF">ACFFF8_00615</name>
</gene>
<evidence type="ECO:0008006" key="4">
    <source>
        <dbReference type="Google" id="ProtNLM"/>
    </source>
</evidence>
<evidence type="ECO:0000313" key="2">
    <source>
        <dbReference type="EMBL" id="MFC0683090.1"/>
    </source>
</evidence>